<accession>A0A1E3LXH6</accession>
<dbReference type="STRING" id="1888892.BFL28_00090"/>
<dbReference type="Pfam" id="PF02602">
    <property type="entry name" value="HEM4"/>
    <property type="match status" value="1"/>
</dbReference>
<reference evidence="3 4" key="1">
    <citation type="submission" date="2016-08" db="EMBL/GenBank/DDBJ databases">
        <title>Draft genome of the agarase producing Sphingomonas sp. MCT13.</title>
        <authorList>
            <person name="D'Andrea M.M."/>
            <person name="Rossolini G.M."/>
            <person name="Thaller M.C."/>
        </authorList>
    </citation>
    <scope>NUCLEOTIDE SEQUENCE [LARGE SCALE GENOMIC DNA]</scope>
    <source>
        <strain evidence="3 4">MCT13</strain>
    </source>
</reference>
<gene>
    <name evidence="3" type="ORF">BFL28_00090</name>
</gene>
<dbReference type="EMBL" id="MDDS01000013">
    <property type="protein sequence ID" value="ODP38497.1"/>
    <property type="molecule type" value="Genomic_DNA"/>
</dbReference>
<dbReference type="GO" id="GO:0004852">
    <property type="term" value="F:uroporphyrinogen-III synthase activity"/>
    <property type="evidence" value="ECO:0007669"/>
    <property type="project" value="InterPro"/>
</dbReference>
<dbReference type="CDD" id="cd06578">
    <property type="entry name" value="HemD"/>
    <property type="match status" value="1"/>
</dbReference>
<sequence>MVFTSIHAVRHFAWHRRLTATPILATSHAIAQAALAVGHSTVTHIAGAEAALVELIGHVIGPGARILLLCGQRSSNWLGDQLTDRGYDVVRQAVYKPVPMPDRNLAHVVGALERIGSIVLHSRTSAERVVPILRQAQWRGSLWCISQQTRHCCYGLPGVDVLAAQHPSEASLLEMIERLVPGRSRDTIGQRHNTGLLATTLQRAAAGGAQNDNGPFSWLPPDDDPYRPAS</sequence>
<protein>
    <recommendedName>
        <fullName evidence="2">Tetrapyrrole biosynthesis uroporphyrinogen III synthase domain-containing protein</fullName>
    </recommendedName>
</protein>
<dbReference type="SUPFAM" id="SSF69618">
    <property type="entry name" value="HemD-like"/>
    <property type="match status" value="1"/>
</dbReference>
<dbReference type="Proteomes" id="UP000094487">
    <property type="component" value="Unassembled WGS sequence"/>
</dbReference>
<evidence type="ECO:0000256" key="1">
    <source>
        <dbReference type="SAM" id="MobiDB-lite"/>
    </source>
</evidence>
<proteinExistence type="predicted"/>
<dbReference type="InterPro" id="IPR036108">
    <property type="entry name" value="4pyrrol_syn_uPrphyn_synt_sf"/>
</dbReference>
<evidence type="ECO:0000259" key="2">
    <source>
        <dbReference type="Pfam" id="PF02602"/>
    </source>
</evidence>
<dbReference type="GO" id="GO:0033014">
    <property type="term" value="P:tetrapyrrole biosynthetic process"/>
    <property type="evidence" value="ECO:0007669"/>
    <property type="project" value="InterPro"/>
</dbReference>
<feature type="region of interest" description="Disordered" evidence="1">
    <location>
        <begin position="208"/>
        <end position="230"/>
    </location>
</feature>
<dbReference type="InterPro" id="IPR003754">
    <property type="entry name" value="4pyrrol_synth_uPrphyn_synth"/>
</dbReference>
<feature type="domain" description="Tetrapyrrole biosynthesis uroporphyrinogen III synthase" evidence="2">
    <location>
        <begin position="2"/>
        <end position="173"/>
    </location>
</feature>
<comment type="caution">
    <text evidence="3">The sequence shown here is derived from an EMBL/GenBank/DDBJ whole genome shotgun (WGS) entry which is preliminary data.</text>
</comment>
<evidence type="ECO:0000313" key="3">
    <source>
        <dbReference type="EMBL" id="ODP38497.1"/>
    </source>
</evidence>
<dbReference type="AlphaFoldDB" id="A0A1E3LXH6"/>
<evidence type="ECO:0000313" key="4">
    <source>
        <dbReference type="Proteomes" id="UP000094487"/>
    </source>
</evidence>
<name>A0A1E3LXH6_9SPHN</name>
<organism evidence="3 4">
    <name type="scientific">Sphingomonas turrisvirgatae</name>
    <dbReference type="NCBI Taxonomy" id="1888892"/>
    <lineage>
        <taxon>Bacteria</taxon>
        <taxon>Pseudomonadati</taxon>
        <taxon>Pseudomonadota</taxon>
        <taxon>Alphaproteobacteria</taxon>
        <taxon>Sphingomonadales</taxon>
        <taxon>Sphingomonadaceae</taxon>
        <taxon>Sphingomonas</taxon>
    </lineage>
</organism>
<dbReference type="Gene3D" id="3.40.50.10090">
    <property type="match status" value="1"/>
</dbReference>
<keyword evidence="4" id="KW-1185">Reference proteome</keyword>